<evidence type="ECO:0000313" key="5">
    <source>
        <dbReference type="Proteomes" id="UP001162131"/>
    </source>
</evidence>
<dbReference type="GO" id="GO:0012505">
    <property type="term" value="C:endomembrane system"/>
    <property type="evidence" value="ECO:0007669"/>
    <property type="project" value="UniProtKB-SubCell"/>
</dbReference>
<keyword evidence="5" id="KW-1185">Reference proteome</keyword>
<dbReference type="SUPFAM" id="SSF81665">
    <property type="entry name" value="Calcium ATPase, transmembrane domain M"/>
    <property type="match status" value="1"/>
</dbReference>
<sequence length="146" mass="16079">MVAIAVGIYSKEGRITNLAEQDDEMTPLEIKLKILADKILWIGLMAGCFVIVILWLRFFIELGTGNNEWNADDYRASDLIYAIIVGISVIAVAIPEGLPLAVAISLAYSVRKMQKEQILVKRLYACETMGGADCICLDKTGILTKI</sequence>
<comment type="caution">
    <text evidence="4">The sequence shown here is derived from an EMBL/GenBank/DDBJ whole genome shotgun (WGS) entry which is preliminary data.</text>
</comment>
<keyword evidence="3" id="KW-1133">Transmembrane helix</keyword>
<dbReference type="AlphaFoldDB" id="A0AAU9KPF6"/>
<comment type="subcellular location">
    <subcellularLocation>
        <location evidence="1">Endomembrane system</location>
        <topology evidence="1">Multi-pass membrane protein</topology>
    </subcellularLocation>
</comment>
<accession>A0AAU9KPF6</accession>
<evidence type="ECO:0000256" key="1">
    <source>
        <dbReference type="ARBA" id="ARBA00004127"/>
    </source>
</evidence>
<keyword evidence="3" id="KW-0812">Transmembrane</keyword>
<evidence type="ECO:0000256" key="3">
    <source>
        <dbReference type="SAM" id="Phobius"/>
    </source>
</evidence>
<dbReference type="Gene3D" id="1.20.1110.10">
    <property type="entry name" value="Calcium-transporting ATPase, transmembrane domain"/>
    <property type="match status" value="1"/>
</dbReference>
<keyword evidence="2" id="KW-0460">Magnesium</keyword>
<protein>
    <submittedName>
        <fullName evidence="4">Uncharacterized protein</fullName>
    </submittedName>
</protein>
<dbReference type="InterPro" id="IPR023298">
    <property type="entry name" value="ATPase_P-typ_TM_dom_sf"/>
</dbReference>
<reference evidence="4" key="1">
    <citation type="submission" date="2021-09" db="EMBL/GenBank/DDBJ databases">
        <authorList>
            <consortium name="AG Swart"/>
            <person name="Singh M."/>
            <person name="Singh A."/>
            <person name="Seah K."/>
            <person name="Emmerich C."/>
        </authorList>
    </citation>
    <scope>NUCLEOTIDE SEQUENCE</scope>
    <source>
        <strain evidence="4">ATCC30299</strain>
    </source>
</reference>
<dbReference type="EMBL" id="CAJZBQ010000063">
    <property type="protein sequence ID" value="CAG9336016.1"/>
    <property type="molecule type" value="Genomic_DNA"/>
</dbReference>
<dbReference type="PANTHER" id="PTHR24093">
    <property type="entry name" value="CATION TRANSPORTING ATPASE"/>
    <property type="match status" value="1"/>
</dbReference>
<evidence type="ECO:0000313" key="4">
    <source>
        <dbReference type="EMBL" id="CAG9336016.1"/>
    </source>
</evidence>
<evidence type="ECO:0000256" key="2">
    <source>
        <dbReference type="ARBA" id="ARBA00022842"/>
    </source>
</evidence>
<feature type="transmembrane region" description="Helical" evidence="3">
    <location>
        <begin position="80"/>
        <end position="108"/>
    </location>
</feature>
<keyword evidence="3" id="KW-0472">Membrane</keyword>
<dbReference type="GO" id="GO:0005388">
    <property type="term" value="F:P-type calcium transporter activity"/>
    <property type="evidence" value="ECO:0007669"/>
    <property type="project" value="TreeGrafter"/>
</dbReference>
<dbReference type="Proteomes" id="UP001162131">
    <property type="component" value="Unassembled WGS sequence"/>
</dbReference>
<dbReference type="PANTHER" id="PTHR24093:SF369">
    <property type="entry name" value="CALCIUM-TRANSPORTING ATPASE"/>
    <property type="match status" value="1"/>
</dbReference>
<feature type="transmembrane region" description="Helical" evidence="3">
    <location>
        <begin position="39"/>
        <end position="60"/>
    </location>
</feature>
<dbReference type="GO" id="GO:0005886">
    <property type="term" value="C:plasma membrane"/>
    <property type="evidence" value="ECO:0007669"/>
    <property type="project" value="TreeGrafter"/>
</dbReference>
<name>A0AAU9KPF6_9CILI</name>
<gene>
    <name evidence="4" type="ORF">BSTOLATCC_MIC65323</name>
</gene>
<organism evidence="4 5">
    <name type="scientific">Blepharisma stoltei</name>
    <dbReference type="NCBI Taxonomy" id="1481888"/>
    <lineage>
        <taxon>Eukaryota</taxon>
        <taxon>Sar</taxon>
        <taxon>Alveolata</taxon>
        <taxon>Ciliophora</taxon>
        <taxon>Postciliodesmatophora</taxon>
        <taxon>Heterotrichea</taxon>
        <taxon>Heterotrichida</taxon>
        <taxon>Blepharismidae</taxon>
        <taxon>Blepharisma</taxon>
    </lineage>
</organism>
<proteinExistence type="predicted"/>